<gene>
    <name evidence="8" type="ORF">QYE76_000419</name>
</gene>
<keyword evidence="9" id="KW-1185">Reference proteome</keyword>
<comment type="subcellular location">
    <subcellularLocation>
        <location evidence="1">Endomembrane system</location>
        <topology evidence="1">Multi-pass membrane protein</topology>
    </subcellularLocation>
</comment>
<proteinExistence type="inferred from homology"/>
<dbReference type="InterPro" id="IPR009606">
    <property type="entry name" value="DEAL/Modifying_wall_lignin1/2"/>
</dbReference>
<evidence type="ECO:0000256" key="5">
    <source>
        <dbReference type="ARBA" id="ARBA00023136"/>
    </source>
</evidence>
<keyword evidence="4 7" id="KW-1133">Transmembrane helix</keyword>
<evidence type="ECO:0000256" key="2">
    <source>
        <dbReference type="ARBA" id="ARBA00022692"/>
    </source>
</evidence>
<dbReference type="InterPro" id="IPR052222">
    <property type="entry name" value="DESIGUAL"/>
</dbReference>
<evidence type="ECO:0000313" key="8">
    <source>
        <dbReference type="EMBL" id="KAK1626104.1"/>
    </source>
</evidence>
<sequence length="188" mass="19494">MGKKGVVVAAGVLAVITVISGAISAVYMALNVYPNPRNHGEFCRYMPSPAMPLGVVAAALSLTTQVLASTVIGCCGAWRNVPSQTRRLVAVLLFVSSWILAIKVVILFMVGTMLGMGGYTRNIAKNGSCIAPGVGIFMAGMILFLLVVSLDIASYILVQTATLDSSKTAVALKKPVGIAMGESGAEKC</sequence>
<dbReference type="AlphaFoldDB" id="A0AAD8VXN2"/>
<evidence type="ECO:0000256" key="1">
    <source>
        <dbReference type="ARBA" id="ARBA00004127"/>
    </source>
</evidence>
<comment type="caution">
    <text evidence="8">The sequence shown here is derived from an EMBL/GenBank/DDBJ whole genome shotgun (WGS) entry which is preliminary data.</text>
</comment>
<evidence type="ECO:0000256" key="3">
    <source>
        <dbReference type="ARBA" id="ARBA00022729"/>
    </source>
</evidence>
<feature type="transmembrane region" description="Helical" evidence="7">
    <location>
        <begin position="134"/>
        <end position="158"/>
    </location>
</feature>
<dbReference type="PANTHER" id="PTHR31769">
    <property type="entry name" value="OS07G0462200 PROTEIN-RELATED"/>
    <property type="match status" value="1"/>
</dbReference>
<feature type="transmembrane region" description="Helical" evidence="7">
    <location>
        <begin position="7"/>
        <end position="30"/>
    </location>
</feature>
<dbReference type="GO" id="GO:0012505">
    <property type="term" value="C:endomembrane system"/>
    <property type="evidence" value="ECO:0007669"/>
    <property type="project" value="UniProtKB-SubCell"/>
</dbReference>
<evidence type="ECO:0000256" key="7">
    <source>
        <dbReference type="SAM" id="Phobius"/>
    </source>
</evidence>
<keyword evidence="3" id="KW-0732">Signal</keyword>
<keyword evidence="5 7" id="KW-0472">Membrane</keyword>
<evidence type="ECO:0000256" key="4">
    <source>
        <dbReference type="ARBA" id="ARBA00022989"/>
    </source>
</evidence>
<reference evidence="8" key="1">
    <citation type="submission" date="2023-07" db="EMBL/GenBank/DDBJ databases">
        <title>A chromosome-level genome assembly of Lolium multiflorum.</title>
        <authorList>
            <person name="Chen Y."/>
            <person name="Copetti D."/>
            <person name="Kolliker R."/>
            <person name="Studer B."/>
        </authorList>
    </citation>
    <scope>NUCLEOTIDE SEQUENCE</scope>
    <source>
        <strain evidence="8">02402/16</strain>
        <tissue evidence="8">Leaf</tissue>
    </source>
</reference>
<evidence type="ECO:0000256" key="6">
    <source>
        <dbReference type="ARBA" id="ARBA00029467"/>
    </source>
</evidence>
<dbReference type="Proteomes" id="UP001231189">
    <property type="component" value="Unassembled WGS sequence"/>
</dbReference>
<keyword evidence="2 7" id="KW-0812">Transmembrane</keyword>
<accession>A0AAD8VXN2</accession>
<evidence type="ECO:0000313" key="9">
    <source>
        <dbReference type="Proteomes" id="UP001231189"/>
    </source>
</evidence>
<comment type="similarity">
    <text evidence="6">Belongs to the DESIGUAL family.</text>
</comment>
<dbReference type="EMBL" id="JAUUTY010000005">
    <property type="protein sequence ID" value="KAK1626104.1"/>
    <property type="molecule type" value="Genomic_DNA"/>
</dbReference>
<feature type="transmembrane region" description="Helical" evidence="7">
    <location>
        <begin position="50"/>
        <end position="78"/>
    </location>
</feature>
<protein>
    <submittedName>
        <fullName evidence="8">Uncharacterized protein</fullName>
    </submittedName>
</protein>
<name>A0AAD8VXN2_LOLMU</name>
<organism evidence="8 9">
    <name type="scientific">Lolium multiflorum</name>
    <name type="common">Italian ryegrass</name>
    <name type="synonym">Lolium perenne subsp. multiflorum</name>
    <dbReference type="NCBI Taxonomy" id="4521"/>
    <lineage>
        <taxon>Eukaryota</taxon>
        <taxon>Viridiplantae</taxon>
        <taxon>Streptophyta</taxon>
        <taxon>Embryophyta</taxon>
        <taxon>Tracheophyta</taxon>
        <taxon>Spermatophyta</taxon>
        <taxon>Magnoliopsida</taxon>
        <taxon>Liliopsida</taxon>
        <taxon>Poales</taxon>
        <taxon>Poaceae</taxon>
        <taxon>BOP clade</taxon>
        <taxon>Pooideae</taxon>
        <taxon>Poodae</taxon>
        <taxon>Poeae</taxon>
        <taxon>Poeae Chloroplast Group 2 (Poeae type)</taxon>
        <taxon>Loliodinae</taxon>
        <taxon>Loliinae</taxon>
        <taxon>Lolium</taxon>
    </lineage>
</organism>
<feature type="transmembrane region" description="Helical" evidence="7">
    <location>
        <begin position="90"/>
        <end position="114"/>
    </location>
</feature>
<dbReference type="Pfam" id="PF06749">
    <property type="entry name" value="DUF1218"/>
    <property type="match status" value="1"/>
</dbReference>